<dbReference type="Proteomes" id="UP001156694">
    <property type="component" value="Unassembled WGS sequence"/>
</dbReference>
<organism evidence="2 3">
    <name type="scientific">Amylibacter marinus</name>
    <dbReference type="NCBI Taxonomy" id="1475483"/>
    <lineage>
        <taxon>Bacteria</taxon>
        <taxon>Pseudomonadati</taxon>
        <taxon>Pseudomonadota</taxon>
        <taxon>Alphaproteobacteria</taxon>
        <taxon>Rhodobacterales</taxon>
        <taxon>Paracoccaceae</taxon>
        <taxon>Amylibacter</taxon>
    </lineage>
</organism>
<comment type="similarity">
    <text evidence="1">Belongs to the SCO1/2 family.</text>
</comment>
<dbReference type="InterPro" id="IPR036249">
    <property type="entry name" value="Thioredoxin-like_sf"/>
</dbReference>
<dbReference type="RefSeq" id="WP_284378285.1">
    <property type="nucleotide sequence ID" value="NZ_BSNN01000004.1"/>
</dbReference>
<protein>
    <submittedName>
        <fullName evidence="2">Protein senC</fullName>
    </submittedName>
</protein>
<dbReference type="PROSITE" id="PS51257">
    <property type="entry name" value="PROKAR_LIPOPROTEIN"/>
    <property type="match status" value="1"/>
</dbReference>
<dbReference type="Gene3D" id="3.40.30.10">
    <property type="entry name" value="Glutaredoxin"/>
    <property type="match status" value="1"/>
</dbReference>
<accession>A0ABQ5VX40</accession>
<name>A0ABQ5VX40_9RHOB</name>
<gene>
    <name evidence="2" type="primary">prrC</name>
    <name evidence="2" type="ORF">GCM10007939_19040</name>
</gene>
<evidence type="ECO:0000313" key="2">
    <source>
        <dbReference type="EMBL" id="GLQ35621.1"/>
    </source>
</evidence>
<proteinExistence type="inferred from homology"/>
<dbReference type="EMBL" id="BSNN01000004">
    <property type="protein sequence ID" value="GLQ35621.1"/>
    <property type="molecule type" value="Genomic_DNA"/>
</dbReference>
<keyword evidence="3" id="KW-1185">Reference proteome</keyword>
<dbReference type="PANTHER" id="PTHR12151:SF25">
    <property type="entry name" value="LINALOOL DEHYDRATASE_ISOMERASE DOMAIN-CONTAINING PROTEIN"/>
    <property type="match status" value="1"/>
</dbReference>
<dbReference type="CDD" id="cd02968">
    <property type="entry name" value="SCO"/>
    <property type="match status" value="1"/>
</dbReference>
<reference evidence="3" key="1">
    <citation type="journal article" date="2019" name="Int. J. Syst. Evol. Microbiol.">
        <title>The Global Catalogue of Microorganisms (GCM) 10K type strain sequencing project: providing services to taxonomists for standard genome sequencing and annotation.</title>
        <authorList>
            <consortium name="The Broad Institute Genomics Platform"/>
            <consortium name="The Broad Institute Genome Sequencing Center for Infectious Disease"/>
            <person name="Wu L."/>
            <person name="Ma J."/>
        </authorList>
    </citation>
    <scope>NUCLEOTIDE SEQUENCE [LARGE SCALE GENOMIC DNA]</scope>
    <source>
        <strain evidence="3">NBRC 110140</strain>
    </source>
</reference>
<evidence type="ECO:0000313" key="3">
    <source>
        <dbReference type="Proteomes" id="UP001156694"/>
    </source>
</evidence>
<dbReference type="Pfam" id="PF02630">
    <property type="entry name" value="SCO1-SenC"/>
    <property type="match status" value="1"/>
</dbReference>
<sequence length="200" mass="21449">MGKRLGVALAGVAAVAVLGTGYMVSWQSGLQACGSTVIAGEQASIGGPFELIDQYGKTRTSADVITGPTLIYFGYTFCPDICPLDTVRNLDAIDILDERGIDVLPVFITIDPARDTVSALADYAEVSHPRMLALTGSEAQVAAASKAYRTFYRKSGEGEDYLMDHSTFSYLMDETGFVEFFRRDASPAEVADAIGCFTEI</sequence>
<comment type="caution">
    <text evidence="2">The sequence shown here is derived from an EMBL/GenBank/DDBJ whole genome shotgun (WGS) entry which is preliminary data.</text>
</comment>
<dbReference type="PANTHER" id="PTHR12151">
    <property type="entry name" value="ELECTRON TRANSPORT PROTIN SCO1/SENC FAMILY MEMBER"/>
    <property type="match status" value="1"/>
</dbReference>
<dbReference type="InterPro" id="IPR003782">
    <property type="entry name" value="SCO1/SenC"/>
</dbReference>
<evidence type="ECO:0000256" key="1">
    <source>
        <dbReference type="ARBA" id="ARBA00010996"/>
    </source>
</evidence>
<dbReference type="SUPFAM" id="SSF52833">
    <property type="entry name" value="Thioredoxin-like"/>
    <property type="match status" value="1"/>
</dbReference>